<organism evidence="1 2">
    <name type="scientific">Arthrobacter phage Tweety19</name>
    <dbReference type="NCBI Taxonomy" id="2768133"/>
    <lineage>
        <taxon>Viruses</taxon>
        <taxon>Duplodnaviria</taxon>
        <taxon>Heunggongvirae</taxon>
        <taxon>Uroviricota</taxon>
        <taxon>Caudoviricetes</taxon>
        <taxon>Casidaviridae</taxon>
        <taxon>Galvastonvirus</taxon>
        <taxon>Galvastonvirus tweety19</taxon>
    </lineage>
</organism>
<sequence length="43" mass="4820">MLTILVCLFLMAVYTVSAFGAALIVAYIIDTVLSWKERIRRAS</sequence>
<dbReference type="GeneID" id="77954850"/>
<name>A0A7G9W261_9CAUD</name>
<evidence type="ECO:0000313" key="2">
    <source>
        <dbReference type="Proteomes" id="UP000516204"/>
    </source>
</evidence>
<dbReference type="Proteomes" id="UP000516204">
    <property type="component" value="Segment"/>
</dbReference>
<evidence type="ECO:0000313" key="1">
    <source>
        <dbReference type="EMBL" id="QNO12724.1"/>
    </source>
</evidence>
<dbReference type="RefSeq" id="YP_010678455.1">
    <property type="nucleotide sequence ID" value="NC_071035.1"/>
</dbReference>
<proteinExistence type="predicted"/>
<dbReference type="KEGG" id="vg:77954850"/>
<reference evidence="2" key="1">
    <citation type="submission" date="2020-08" db="EMBL/GenBank/DDBJ databases">
        <authorList>
            <person name="Hillin M.J."/>
            <person name="Beth T.W."/>
            <person name="Collman T.N."/>
            <person name="Davis R.E."/>
            <person name="Dobesh B.I."/>
            <person name="Johnson A.L."/>
            <person name="Lewis B.M."/>
            <person name="Suarez T.R."/>
            <person name="Villa E.C."/>
            <person name="Walker J.R."/>
            <person name="Labonte J.M."/>
            <person name="Butela K.A."/>
            <person name="Garlena R.A."/>
            <person name="Russell D.A."/>
            <person name="Pope W.H."/>
            <person name="Jacobs-Sera D."/>
            <person name="Hatfull G.F."/>
        </authorList>
    </citation>
    <scope>NUCLEOTIDE SEQUENCE [LARGE SCALE GENOMIC DNA]</scope>
</reference>
<accession>A0A7G9W261</accession>
<dbReference type="EMBL" id="MT897906">
    <property type="protein sequence ID" value="QNO12724.1"/>
    <property type="molecule type" value="Genomic_DNA"/>
</dbReference>
<protein>
    <submittedName>
        <fullName evidence="1">Membrane protein</fullName>
    </submittedName>
</protein>
<gene>
    <name evidence="1" type="primary">65</name>
    <name evidence="1" type="ORF">SEA_TWEETY19_65</name>
</gene>
<keyword evidence="2" id="KW-1185">Reference proteome</keyword>